<reference evidence="1" key="1">
    <citation type="journal article" date="2021" name="New Phytol.">
        <title>Evolutionary innovations through gain and loss of genes in the ectomycorrhizal Boletales.</title>
        <authorList>
            <person name="Wu G."/>
            <person name="Miyauchi S."/>
            <person name="Morin E."/>
            <person name="Kuo A."/>
            <person name="Drula E."/>
            <person name="Varga T."/>
            <person name="Kohler A."/>
            <person name="Feng B."/>
            <person name="Cao Y."/>
            <person name="Lipzen A."/>
            <person name="Daum C."/>
            <person name="Hundley H."/>
            <person name="Pangilinan J."/>
            <person name="Johnson J."/>
            <person name="Barry K."/>
            <person name="LaButti K."/>
            <person name="Ng V."/>
            <person name="Ahrendt S."/>
            <person name="Min B."/>
            <person name="Choi I.G."/>
            <person name="Park H."/>
            <person name="Plett J.M."/>
            <person name="Magnuson J."/>
            <person name="Spatafora J.W."/>
            <person name="Nagy L.G."/>
            <person name="Henrissat B."/>
            <person name="Grigoriev I.V."/>
            <person name="Yang Z.L."/>
            <person name="Xu J."/>
            <person name="Martin F.M."/>
        </authorList>
    </citation>
    <scope>NUCLEOTIDE SEQUENCE</scope>
    <source>
        <strain evidence="1">KKN 215</strain>
    </source>
</reference>
<evidence type="ECO:0000313" key="1">
    <source>
        <dbReference type="EMBL" id="KAH8092596.1"/>
    </source>
</evidence>
<gene>
    <name evidence="1" type="ORF">BXZ70DRAFT_909396</name>
</gene>
<dbReference type="InterPro" id="IPR011009">
    <property type="entry name" value="Kinase-like_dom_sf"/>
</dbReference>
<proteinExistence type="predicted"/>
<protein>
    <recommendedName>
        <fullName evidence="3">Protein kinase domain-containing protein</fullName>
    </recommendedName>
</protein>
<dbReference type="OrthoDB" id="2722301at2759"/>
<organism evidence="1 2">
    <name type="scientific">Cristinia sonorae</name>
    <dbReference type="NCBI Taxonomy" id="1940300"/>
    <lineage>
        <taxon>Eukaryota</taxon>
        <taxon>Fungi</taxon>
        <taxon>Dikarya</taxon>
        <taxon>Basidiomycota</taxon>
        <taxon>Agaricomycotina</taxon>
        <taxon>Agaricomycetes</taxon>
        <taxon>Agaricomycetidae</taxon>
        <taxon>Agaricales</taxon>
        <taxon>Pleurotineae</taxon>
        <taxon>Stephanosporaceae</taxon>
        <taxon>Cristinia</taxon>
    </lineage>
</organism>
<dbReference type="Gene3D" id="1.10.510.10">
    <property type="entry name" value="Transferase(Phosphotransferase) domain 1"/>
    <property type="match status" value="1"/>
</dbReference>
<dbReference type="SUPFAM" id="SSF56112">
    <property type="entry name" value="Protein kinase-like (PK-like)"/>
    <property type="match status" value="1"/>
</dbReference>
<accession>A0A8K0UHW3</accession>
<dbReference type="AlphaFoldDB" id="A0A8K0UHW3"/>
<dbReference type="Proteomes" id="UP000813824">
    <property type="component" value="Unassembled WGS sequence"/>
</dbReference>
<evidence type="ECO:0000313" key="2">
    <source>
        <dbReference type="Proteomes" id="UP000813824"/>
    </source>
</evidence>
<keyword evidence="2" id="KW-1185">Reference proteome</keyword>
<comment type="caution">
    <text evidence="1">The sequence shown here is derived from an EMBL/GenBank/DDBJ whole genome shotgun (WGS) entry which is preliminary data.</text>
</comment>
<evidence type="ECO:0008006" key="3">
    <source>
        <dbReference type="Google" id="ProtNLM"/>
    </source>
</evidence>
<dbReference type="EMBL" id="JAEVFJ010000031">
    <property type="protein sequence ID" value="KAH8092596.1"/>
    <property type="molecule type" value="Genomic_DNA"/>
</dbReference>
<name>A0A8K0UHW3_9AGAR</name>
<sequence length="660" mass="75944">MATGSDIPAHWMKPGDKVRLLATVDGHETYTYEYNVNVAQESKRDKGTEGVVYQAHNPNNRTSDPVDLANQRGNAAVLPTLRVEINTTRVLPVWSPTGITTSKRIWHKYLSKTRGGPEAPGILQVDTIAFMLKDFKQPYQGGELHLKVGDPVLIQTKATTSSGGHIEFKKKEIAYYTVQILRVEEKPTTPLPLPPVFLQVEAPDDLTFDLAQARVNFWETETAKQWFHDRSYTLYVRPQPMSEGYFQLYTLPATSCLATSFEEDLYPFAYHSEHRADYVPIGDWADHEVQLHAQDVTGRILYGQDLSGRHVTFKLARTDSDEVRISRLWKEQTFEVMRTNCVLPVLDILPVDDTFSFIVMPRWGDHNGTGSCRTYHDASRVIHSFLKALVFLHRHRVIHRVGTHKAYSMDIRFANSLVNHFGHVRSQCVPKHRLRRKNFDRLEYAIMDFNYSILAPPTSDVRTYRLPYQMSFVGTFPQPDDVHQGEFEYNPFAFDVATMGIHLCHGFQHTSFTSLSRMKHLSQKIPILAPLLDRMTTRDPAKRCTAEEALAFFEELTSAHPVTHEKIMFEHYEQSSELYYDYDKWDGLPADFVAKWSKYREPPLPRWVLILRTNDDLATVRYTLQAASNTHQLASYATFSVRHSEWVSTIVYKTVHSVQQ</sequence>